<feature type="transmembrane region" description="Helical" evidence="2">
    <location>
        <begin position="137"/>
        <end position="155"/>
    </location>
</feature>
<feature type="transmembrane region" description="Helical" evidence="2">
    <location>
        <begin position="21"/>
        <end position="39"/>
    </location>
</feature>
<dbReference type="Pfam" id="PF07786">
    <property type="entry name" value="HGSNAT_cat"/>
    <property type="match status" value="1"/>
</dbReference>
<feature type="region of interest" description="Disordered" evidence="1">
    <location>
        <begin position="363"/>
        <end position="382"/>
    </location>
</feature>
<keyword evidence="2" id="KW-0812">Transmembrane</keyword>
<protein>
    <recommendedName>
        <fullName evidence="3">Heparan-alpha-glucosaminide N-acetyltransferase catalytic domain-containing protein</fullName>
    </recommendedName>
</protein>
<dbReference type="RefSeq" id="WP_344377357.1">
    <property type="nucleotide sequence ID" value="NZ_BAAAPW010000006.1"/>
</dbReference>
<evidence type="ECO:0000256" key="2">
    <source>
        <dbReference type="SAM" id="Phobius"/>
    </source>
</evidence>
<evidence type="ECO:0000313" key="5">
    <source>
        <dbReference type="Proteomes" id="UP001501196"/>
    </source>
</evidence>
<feature type="transmembrane region" description="Helical" evidence="2">
    <location>
        <begin position="175"/>
        <end position="197"/>
    </location>
</feature>
<evidence type="ECO:0000313" key="4">
    <source>
        <dbReference type="EMBL" id="GAA2043828.1"/>
    </source>
</evidence>
<reference evidence="4 5" key="1">
    <citation type="journal article" date="2019" name="Int. J. Syst. Evol. Microbiol.">
        <title>The Global Catalogue of Microorganisms (GCM) 10K type strain sequencing project: providing services to taxonomists for standard genome sequencing and annotation.</title>
        <authorList>
            <consortium name="The Broad Institute Genomics Platform"/>
            <consortium name="The Broad Institute Genome Sequencing Center for Infectious Disease"/>
            <person name="Wu L."/>
            <person name="Ma J."/>
        </authorList>
    </citation>
    <scope>NUCLEOTIDE SEQUENCE [LARGE SCALE GENOMIC DNA]</scope>
    <source>
        <strain evidence="4 5">JCM 15672</strain>
    </source>
</reference>
<evidence type="ECO:0000256" key="1">
    <source>
        <dbReference type="SAM" id="MobiDB-lite"/>
    </source>
</evidence>
<feature type="transmembrane region" description="Helical" evidence="2">
    <location>
        <begin position="114"/>
        <end position="132"/>
    </location>
</feature>
<keyword evidence="5" id="KW-1185">Reference proteome</keyword>
<feature type="transmembrane region" description="Helical" evidence="2">
    <location>
        <begin position="209"/>
        <end position="228"/>
    </location>
</feature>
<keyword evidence="2" id="KW-0472">Membrane</keyword>
<evidence type="ECO:0000259" key="3">
    <source>
        <dbReference type="Pfam" id="PF07786"/>
    </source>
</evidence>
<feature type="transmembrane region" description="Helical" evidence="2">
    <location>
        <begin position="285"/>
        <end position="306"/>
    </location>
</feature>
<sequence>MADPVPNAARRGPRRVDGVDAARGLALIGMFVAHVAPAVADPDVAAVIGFADERPRLLFALTAGIGLGLLTGGSRVVVDGPTRGLLRRQIAVRALLLIALGLLVVAVLRPLVFVILDVYGVAFLVMLPLLFVPARAALVVGSVLLAVTPAIAEVAQRDTGLTRGGGGVLGLVADWFLVGAYPVIIWVPVMLVGLGLARLGVARASTLAPAALAAAVVACVALPASALLPGAEDVASSPEATLWSIPVAISLETLGNTAIGVLVVAAATALTALAVPRVRRVASAVLSPVSAMGSMPLTIYTGHLVVIANAKYVRPDGVVSDDSWPLLVSLVVGSAVFAWVWRRFLGRGPLERAFRWASGRSRVDEATATGEPAEREGGRPSS</sequence>
<feature type="transmembrane region" description="Helical" evidence="2">
    <location>
        <begin position="90"/>
        <end position="108"/>
    </location>
</feature>
<dbReference type="InterPro" id="IPR012429">
    <property type="entry name" value="HGSNAT_cat"/>
</dbReference>
<organism evidence="4 5">
    <name type="scientific">Agromyces tropicus</name>
    <dbReference type="NCBI Taxonomy" id="555371"/>
    <lineage>
        <taxon>Bacteria</taxon>
        <taxon>Bacillati</taxon>
        <taxon>Actinomycetota</taxon>
        <taxon>Actinomycetes</taxon>
        <taxon>Micrococcales</taxon>
        <taxon>Microbacteriaceae</taxon>
        <taxon>Agromyces</taxon>
    </lineage>
</organism>
<dbReference type="Proteomes" id="UP001501196">
    <property type="component" value="Unassembled WGS sequence"/>
</dbReference>
<feature type="transmembrane region" description="Helical" evidence="2">
    <location>
        <begin position="59"/>
        <end position="78"/>
    </location>
</feature>
<feature type="transmembrane region" description="Helical" evidence="2">
    <location>
        <begin position="248"/>
        <end position="273"/>
    </location>
</feature>
<dbReference type="EMBL" id="BAAAPW010000006">
    <property type="protein sequence ID" value="GAA2043828.1"/>
    <property type="molecule type" value="Genomic_DNA"/>
</dbReference>
<gene>
    <name evidence="4" type="ORF">GCM10009819_33210</name>
</gene>
<keyword evidence="2" id="KW-1133">Transmembrane helix</keyword>
<feature type="domain" description="Heparan-alpha-glucosaminide N-acetyltransferase catalytic" evidence="3">
    <location>
        <begin position="15"/>
        <end position="203"/>
    </location>
</feature>
<comment type="caution">
    <text evidence="4">The sequence shown here is derived from an EMBL/GenBank/DDBJ whole genome shotgun (WGS) entry which is preliminary data.</text>
</comment>
<proteinExistence type="predicted"/>
<feature type="compositionally biased region" description="Basic and acidic residues" evidence="1">
    <location>
        <begin position="372"/>
        <end position="382"/>
    </location>
</feature>
<accession>A0ABN2UVS3</accession>
<name>A0ABN2UVS3_9MICO</name>
<feature type="transmembrane region" description="Helical" evidence="2">
    <location>
        <begin position="326"/>
        <end position="345"/>
    </location>
</feature>